<comment type="caution">
    <text evidence="8">The sequence shown here is derived from an EMBL/GenBank/DDBJ whole genome shotgun (WGS) entry which is preliminary data.</text>
</comment>
<dbReference type="InterPro" id="IPR029045">
    <property type="entry name" value="ClpP/crotonase-like_dom_sf"/>
</dbReference>
<dbReference type="InterPro" id="IPR005151">
    <property type="entry name" value="Tail-specific_protease"/>
</dbReference>
<evidence type="ECO:0000313" key="9">
    <source>
        <dbReference type="Proteomes" id="UP000823631"/>
    </source>
</evidence>
<dbReference type="InterPro" id="IPR040573">
    <property type="entry name" value="TSP_N"/>
</dbReference>
<dbReference type="Pfam" id="PF17804">
    <property type="entry name" value="TSP_NTD"/>
    <property type="match status" value="1"/>
</dbReference>
<dbReference type="Pfam" id="PF00595">
    <property type="entry name" value="PDZ"/>
    <property type="match status" value="1"/>
</dbReference>
<dbReference type="GO" id="GO:0004175">
    <property type="term" value="F:endopeptidase activity"/>
    <property type="evidence" value="ECO:0007669"/>
    <property type="project" value="TreeGrafter"/>
</dbReference>
<evidence type="ECO:0000256" key="6">
    <source>
        <dbReference type="SAM" id="MobiDB-lite"/>
    </source>
</evidence>
<dbReference type="InterPro" id="IPR004447">
    <property type="entry name" value="Peptidase_S41A"/>
</dbReference>
<dbReference type="PANTHER" id="PTHR32060:SF22">
    <property type="entry name" value="CARBOXYL-TERMINAL-PROCESSING PEPTIDASE 3, CHLOROPLASTIC"/>
    <property type="match status" value="1"/>
</dbReference>
<dbReference type="AlphaFoldDB" id="A0A9D9DBJ9"/>
<dbReference type="Gene3D" id="3.30.750.44">
    <property type="match status" value="1"/>
</dbReference>
<comment type="similarity">
    <text evidence="1 5">Belongs to the peptidase S41A family.</text>
</comment>
<evidence type="ECO:0000256" key="4">
    <source>
        <dbReference type="ARBA" id="ARBA00022825"/>
    </source>
</evidence>
<reference evidence="8" key="1">
    <citation type="submission" date="2020-10" db="EMBL/GenBank/DDBJ databases">
        <authorList>
            <person name="Gilroy R."/>
        </authorList>
    </citation>
    <scope>NUCLEOTIDE SEQUENCE</scope>
    <source>
        <strain evidence="8">17213</strain>
    </source>
</reference>
<keyword evidence="3 5" id="KW-0378">Hydrolase</keyword>
<dbReference type="EMBL" id="JADINH010000145">
    <property type="protein sequence ID" value="MBO8416098.1"/>
    <property type="molecule type" value="Genomic_DNA"/>
</dbReference>
<keyword evidence="2 5" id="KW-0645">Protease</keyword>
<dbReference type="Pfam" id="PF11818">
    <property type="entry name" value="DUF3340"/>
    <property type="match status" value="1"/>
</dbReference>
<dbReference type="GO" id="GO:0008236">
    <property type="term" value="F:serine-type peptidase activity"/>
    <property type="evidence" value="ECO:0007669"/>
    <property type="project" value="UniProtKB-KW"/>
</dbReference>
<accession>A0A9D9DBJ9</accession>
<dbReference type="SMART" id="SM00228">
    <property type="entry name" value="PDZ"/>
    <property type="match status" value="1"/>
</dbReference>
<evidence type="ECO:0000313" key="8">
    <source>
        <dbReference type="EMBL" id="MBO8416098.1"/>
    </source>
</evidence>
<dbReference type="SUPFAM" id="SSF52096">
    <property type="entry name" value="ClpP/crotonase"/>
    <property type="match status" value="1"/>
</dbReference>
<dbReference type="InterPro" id="IPR001478">
    <property type="entry name" value="PDZ"/>
</dbReference>
<dbReference type="Proteomes" id="UP000823631">
    <property type="component" value="Unassembled WGS sequence"/>
</dbReference>
<dbReference type="CDD" id="cd07560">
    <property type="entry name" value="Peptidase_S41_CPP"/>
    <property type="match status" value="1"/>
</dbReference>
<dbReference type="Pfam" id="PF03572">
    <property type="entry name" value="Peptidase_S41"/>
    <property type="match status" value="1"/>
</dbReference>
<dbReference type="Gene3D" id="3.90.226.10">
    <property type="entry name" value="2-enoyl-CoA Hydratase, Chain A, domain 1"/>
    <property type="match status" value="1"/>
</dbReference>
<feature type="domain" description="PDZ" evidence="7">
    <location>
        <begin position="226"/>
        <end position="286"/>
    </location>
</feature>
<dbReference type="SMART" id="SM00245">
    <property type="entry name" value="TSPc"/>
    <property type="match status" value="1"/>
</dbReference>
<evidence type="ECO:0000256" key="1">
    <source>
        <dbReference type="ARBA" id="ARBA00009179"/>
    </source>
</evidence>
<sequence>MTVPVSADMLPDLSPEEQHYTVCSRTANYFLRSHYKAVRVDDAFADSVIERYLSYLDYNKSLYTQSEVDEIHQNRSRILDAIVKCDLSYPYELYNDQLRRRFAKYSYFVDFVKKPVQADTRLTLEYDRKDSPYFATDDEIKQMWTAEITNEYINQVLSGKTDKAARDRLKRRYETALGRLVQINSEDAFSTFENAFASAIDPHTSYLSPDDSENFNDDINLSLEGIGAVLTSDDEFTVINELMPGSPAELSKKLKPKDKIVGVRQEDGSYDDIIGWRLTDVVKKIKGPKGTKVILDIEREANGQVKSFQVELTRDKIRLQDREAKGEIKELDGNKIGVITIKSFYTDLHKDIKRELDKLLETGIKALVIDLRSNGGGLLPEAIMSTGLFIDEGPVVQVRDAVGTVLAQTDDDPSVAYQGPLVVLINRLSASSSEIMAAALRDYGRALIIGDTSFGKGTVQQNRPLSRVYDAPLADKFGSIHYTIAKFYRITGGSTQLKGVTPDIFFPPQVDNEEIGERSEPYALPWDKIKPTVYKGYLNIDAYTPELELKHQARIKDNIAFNNMKSEMDRYLMRKAEKVLPVNLTERRVMKQSDDDLKLKNINARLKEMGEPQLKKLSDLDDDFEFPDAMLEEACRIAADFSDAIAAKIYKAEDTPIFTRYSLADTQPADNSKLAPADPEAEKNKIGAN</sequence>
<name>A0A9D9DBJ9_9GAMM</name>
<evidence type="ECO:0000259" key="7">
    <source>
        <dbReference type="PROSITE" id="PS50106"/>
    </source>
</evidence>
<dbReference type="SUPFAM" id="SSF50156">
    <property type="entry name" value="PDZ domain-like"/>
    <property type="match status" value="1"/>
</dbReference>
<reference evidence="8" key="2">
    <citation type="journal article" date="2021" name="PeerJ">
        <title>Extensive microbial diversity within the chicken gut microbiome revealed by metagenomics and culture.</title>
        <authorList>
            <person name="Gilroy R."/>
            <person name="Ravi A."/>
            <person name="Getino M."/>
            <person name="Pursley I."/>
            <person name="Horton D.L."/>
            <person name="Alikhan N.F."/>
            <person name="Baker D."/>
            <person name="Gharbi K."/>
            <person name="Hall N."/>
            <person name="Watson M."/>
            <person name="Adriaenssens E.M."/>
            <person name="Foster-Nyarko E."/>
            <person name="Jarju S."/>
            <person name="Secka A."/>
            <person name="Antonio M."/>
            <person name="Oren A."/>
            <person name="Chaudhuri R.R."/>
            <person name="La Ragione R."/>
            <person name="Hildebrand F."/>
            <person name="Pallen M.J."/>
        </authorList>
    </citation>
    <scope>NUCLEOTIDE SEQUENCE</scope>
    <source>
        <strain evidence="8">17213</strain>
    </source>
</reference>
<dbReference type="Gene3D" id="2.30.42.10">
    <property type="match status" value="1"/>
</dbReference>
<evidence type="ECO:0000256" key="5">
    <source>
        <dbReference type="RuleBase" id="RU004404"/>
    </source>
</evidence>
<dbReference type="NCBIfam" id="TIGR00225">
    <property type="entry name" value="prc"/>
    <property type="match status" value="1"/>
</dbReference>
<dbReference type="InterPro" id="IPR036034">
    <property type="entry name" value="PDZ_sf"/>
</dbReference>
<dbReference type="InterPro" id="IPR020992">
    <property type="entry name" value="Tail_Prtase_C"/>
</dbReference>
<dbReference type="GO" id="GO:0006508">
    <property type="term" value="P:proteolysis"/>
    <property type="evidence" value="ECO:0007669"/>
    <property type="project" value="UniProtKB-KW"/>
</dbReference>
<feature type="compositionally biased region" description="Basic and acidic residues" evidence="6">
    <location>
        <begin position="680"/>
        <end position="689"/>
    </location>
</feature>
<dbReference type="GO" id="GO:0030288">
    <property type="term" value="C:outer membrane-bounded periplasmic space"/>
    <property type="evidence" value="ECO:0007669"/>
    <property type="project" value="TreeGrafter"/>
</dbReference>
<dbReference type="PANTHER" id="PTHR32060">
    <property type="entry name" value="TAIL-SPECIFIC PROTEASE"/>
    <property type="match status" value="1"/>
</dbReference>
<gene>
    <name evidence="8" type="ORF">IAB19_06945</name>
</gene>
<feature type="region of interest" description="Disordered" evidence="6">
    <location>
        <begin position="668"/>
        <end position="689"/>
    </location>
</feature>
<proteinExistence type="inferred from homology"/>
<dbReference type="PROSITE" id="PS50106">
    <property type="entry name" value="PDZ"/>
    <property type="match status" value="1"/>
</dbReference>
<evidence type="ECO:0000256" key="3">
    <source>
        <dbReference type="ARBA" id="ARBA00022801"/>
    </source>
</evidence>
<dbReference type="CDD" id="cd06782">
    <property type="entry name" value="cpPDZ_CPP-like"/>
    <property type="match status" value="1"/>
</dbReference>
<evidence type="ECO:0000256" key="2">
    <source>
        <dbReference type="ARBA" id="ARBA00022670"/>
    </source>
</evidence>
<dbReference type="GO" id="GO:0007165">
    <property type="term" value="P:signal transduction"/>
    <property type="evidence" value="ECO:0007669"/>
    <property type="project" value="TreeGrafter"/>
</dbReference>
<protein>
    <submittedName>
        <fullName evidence="8">Carboxy terminal-processing peptidase</fullName>
    </submittedName>
</protein>
<keyword evidence="4 5" id="KW-0720">Serine protease</keyword>
<organism evidence="8 9">
    <name type="scientific">Candidatus Avisuccinivibrio stercorigallinarum</name>
    <dbReference type="NCBI Taxonomy" id="2840704"/>
    <lineage>
        <taxon>Bacteria</taxon>
        <taxon>Pseudomonadati</taxon>
        <taxon>Pseudomonadota</taxon>
        <taxon>Gammaproteobacteria</taxon>
        <taxon>Aeromonadales</taxon>
        <taxon>Succinivibrionaceae</taxon>
        <taxon>Succinivibrionaceae incertae sedis</taxon>
        <taxon>Candidatus Avisuccinivibrio</taxon>
    </lineage>
</organism>